<organism evidence="1">
    <name type="scientific">uncultured Aureispira sp</name>
    <dbReference type="NCBI Taxonomy" id="1331704"/>
    <lineage>
        <taxon>Bacteria</taxon>
        <taxon>Pseudomonadati</taxon>
        <taxon>Bacteroidota</taxon>
        <taxon>Saprospiria</taxon>
        <taxon>Saprospirales</taxon>
        <taxon>Saprospiraceae</taxon>
        <taxon>Aureispira</taxon>
        <taxon>environmental samples</taxon>
    </lineage>
</organism>
<accession>A0A6S6T471</accession>
<evidence type="ECO:0000313" key="1">
    <source>
        <dbReference type="EMBL" id="CAA6814043.1"/>
    </source>
</evidence>
<protein>
    <submittedName>
        <fullName evidence="1">Uncharacterized protein</fullName>
    </submittedName>
</protein>
<dbReference type="EMBL" id="CACVAQ010000211">
    <property type="protein sequence ID" value="CAA6814043.1"/>
    <property type="molecule type" value="Genomic_DNA"/>
</dbReference>
<sequence>MKCSRFMNAKAGGLIFIKKIKKKSKYTKIERSHIYLSITPTN</sequence>
<dbReference type="AlphaFoldDB" id="A0A6S6T471"/>
<proteinExistence type="predicted"/>
<name>A0A6S6T471_9BACT</name>
<gene>
    <name evidence="1" type="ORF">HELGO_WM16169</name>
</gene>
<reference evidence="1" key="1">
    <citation type="submission" date="2020-01" db="EMBL/GenBank/DDBJ databases">
        <authorList>
            <person name="Meier V. D."/>
            <person name="Meier V D."/>
        </authorList>
    </citation>
    <scope>NUCLEOTIDE SEQUENCE</scope>
    <source>
        <strain evidence="1">HLG_WM_MAG_10</strain>
    </source>
</reference>